<protein>
    <recommendedName>
        <fullName evidence="1">DUF4729 domain-containing protein</fullName>
    </recommendedName>
</protein>
<dbReference type="AlphaFoldDB" id="A0A9P0GPZ9"/>
<reference evidence="2" key="2">
    <citation type="submission" date="2022-10" db="EMBL/GenBank/DDBJ databases">
        <authorList>
            <consortium name="ENA_rothamsted_submissions"/>
            <consortium name="culmorum"/>
            <person name="King R."/>
        </authorList>
    </citation>
    <scope>NUCLEOTIDE SEQUENCE</scope>
</reference>
<organism evidence="2 3">
    <name type="scientific">Phaedon cochleariae</name>
    <name type="common">Mustard beetle</name>
    <dbReference type="NCBI Taxonomy" id="80249"/>
    <lineage>
        <taxon>Eukaryota</taxon>
        <taxon>Metazoa</taxon>
        <taxon>Ecdysozoa</taxon>
        <taxon>Arthropoda</taxon>
        <taxon>Hexapoda</taxon>
        <taxon>Insecta</taxon>
        <taxon>Pterygota</taxon>
        <taxon>Neoptera</taxon>
        <taxon>Endopterygota</taxon>
        <taxon>Coleoptera</taxon>
        <taxon>Polyphaga</taxon>
        <taxon>Cucujiformia</taxon>
        <taxon>Chrysomeloidea</taxon>
        <taxon>Chrysomelidae</taxon>
        <taxon>Chrysomelinae</taxon>
        <taxon>Chrysomelini</taxon>
        <taxon>Phaedon</taxon>
    </lineage>
</organism>
<feature type="domain" description="DUF4729" evidence="1">
    <location>
        <begin position="92"/>
        <end position="250"/>
    </location>
</feature>
<sequence>MENRDRMATCVSCQEKFERKYMLEGRNNVLYCTECFKRLFLTASGDSRSRQTGDMKDKMFPHPEILSYHNRRSSPTKSTSSSIISLSKRPLQCPKADCNKFVSLFTLESHFKYEHKEVPIILTQLDARSALEFYPQDIRYGVTQCIVLLNVVNHDFSDVLPQTSCYCSKTNLQSSDVKPVMVLLAGRIAACHLNHIDDKKYQPSSDDDLADTDEEETIISSGTYVEATPHILGKHDKIVIWVASNVITNLSYTVAASTLSNKIRQKFFGPILALGDGPVDVCKAGTGLILTHYHVNGMSENGSKPLAVDVVIHSQD</sequence>
<keyword evidence="3" id="KW-1185">Reference proteome</keyword>
<evidence type="ECO:0000259" key="1">
    <source>
        <dbReference type="Pfam" id="PF15866"/>
    </source>
</evidence>
<gene>
    <name evidence="2" type="ORF">PHAECO_LOCUS1758</name>
</gene>
<accession>A0A9P0GPZ9</accession>
<evidence type="ECO:0000313" key="3">
    <source>
        <dbReference type="Proteomes" id="UP001153737"/>
    </source>
</evidence>
<dbReference type="OrthoDB" id="6762376at2759"/>
<dbReference type="Pfam" id="PF15866">
    <property type="entry name" value="DUF4729"/>
    <property type="match status" value="1"/>
</dbReference>
<evidence type="ECO:0000313" key="2">
    <source>
        <dbReference type="EMBL" id="CAH1117860.1"/>
    </source>
</evidence>
<dbReference type="EMBL" id="OU896716">
    <property type="protein sequence ID" value="CAH1117860.1"/>
    <property type="molecule type" value="Genomic_DNA"/>
</dbReference>
<reference evidence="2" key="1">
    <citation type="submission" date="2022-01" db="EMBL/GenBank/DDBJ databases">
        <authorList>
            <person name="King R."/>
        </authorList>
    </citation>
    <scope>NUCLEOTIDE SEQUENCE</scope>
</reference>
<dbReference type="InterPro" id="IPR031732">
    <property type="entry name" value="DUF4729"/>
</dbReference>
<dbReference type="Proteomes" id="UP001153737">
    <property type="component" value="Chromosome 10"/>
</dbReference>
<proteinExistence type="predicted"/>
<name>A0A9P0GPZ9_PHACE</name>